<reference evidence="2" key="3">
    <citation type="submission" date="2025-08" db="UniProtKB">
        <authorList>
            <consortium name="RefSeq"/>
        </authorList>
    </citation>
    <scope>IDENTIFICATION</scope>
    <source>
        <strain evidence="2">NI907</strain>
    </source>
</reference>
<proteinExistence type="predicted"/>
<dbReference type="GeneID" id="41957139"/>
<dbReference type="KEGG" id="pgri:PgNI_02160"/>
<organism evidence="1 2">
    <name type="scientific">Pyricularia grisea</name>
    <name type="common">Crabgrass-specific blast fungus</name>
    <name type="synonym">Magnaporthe grisea</name>
    <dbReference type="NCBI Taxonomy" id="148305"/>
    <lineage>
        <taxon>Eukaryota</taxon>
        <taxon>Fungi</taxon>
        <taxon>Dikarya</taxon>
        <taxon>Ascomycota</taxon>
        <taxon>Pezizomycotina</taxon>
        <taxon>Sordariomycetes</taxon>
        <taxon>Sordariomycetidae</taxon>
        <taxon>Magnaporthales</taxon>
        <taxon>Pyriculariaceae</taxon>
        <taxon>Pyricularia</taxon>
    </lineage>
</organism>
<gene>
    <name evidence="2" type="ORF">PgNI_02160</name>
</gene>
<reference evidence="2" key="1">
    <citation type="journal article" date="2019" name="Mol. Biol. Evol.">
        <title>Blast fungal genomes show frequent chromosomal changes, gene gains and losses, and effector gene turnover.</title>
        <authorList>
            <person name="Gomez Luciano L.B."/>
            <person name="Jason Tsai I."/>
            <person name="Chuma I."/>
            <person name="Tosa Y."/>
            <person name="Chen Y.H."/>
            <person name="Li J.Y."/>
            <person name="Li M.Y."/>
            <person name="Jade Lu M.Y."/>
            <person name="Nakayashiki H."/>
            <person name="Li W.H."/>
        </authorList>
    </citation>
    <scope>NUCLEOTIDE SEQUENCE</scope>
    <source>
        <strain evidence="2">NI907</strain>
    </source>
</reference>
<evidence type="ECO:0000313" key="1">
    <source>
        <dbReference type="Proteomes" id="UP000515153"/>
    </source>
</evidence>
<reference evidence="2" key="2">
    <citation type="submission" date="2019-10" db="EMBL/GenBank/DDBJ databases">
        <authorList>
            <consortium name="NCBI Genome Project"/>
        </authorList>
    </citation>
    <scope>NUCLEOTIDE SEQUENCE</scope>
    <source>
        <strain evidence="2">NI907</strain>
    </source>
</reference>
<dbReference type="RefSeq" id="XP_030987973.1">
    <property type="nucleotide sequence ID" value="XM_031122227.1"/>
</dbReference>
<protein>
    <submittedName>
        <fullName evidence="2">Uncharacterized protein</fullName>
    </submittedName>
</protein>
<keyword evidence="1" id="KW-1185">Reference proteome</keyword>
<evidence type="ECO:0000313" key="2">
    <source>
        <dbReference type="RefSeq" id="XP_030987973.1"/>
    </source>
</evidence>
<dbReference type="Proteomes" id="UP000515153">
    <property type="component" value="Unplaced"/>
</dbReference>
<sequence>MEDRLTVADKKSLWKQAAPVAIAERMANEQFMDSNSLMASETISADDGVKPYVASRIAVPVANLVFCEK</sequence>
<dbReference type="AlphaFoldDB" id="A0A6P8BKZ9"/>
<name>A0A6P8BKZ9_PYRGI</name>
<accession>A0A6P8BKZ9</accession>